<sequence length="259" mass="26508">MRFEVRGGAYGRGMADDVHANLDELGRLSAEVAAAGDTMAGGQTTAGSVDPVEGATFGNTPGAIACYSAFCDAKETAKTAYDNLVSALAADTARLDQVITLFQQTDEATADSMVAAGPQSLTVMSGHVHSGNKLADDYLRGEQLRTMAGHASTVTGPALLGFDGNENTGANFGSLREDTRTGLPAGATDDDNYSARALTGFGEIGYTDLAPTGATSNDGEGQQIDHIRASGLAGTNARVVDGGPSDHQGQTVDVTVAEW</sequence>
<keyword evidence="2" id="KW-1185">Reference proteome</keyword>
<proteinExistence type="predicted"/>
<dbReference type="AlphaFoldDB" id="A0A8J3YZ52"/>
<reference evidence="1" key="1">
    <citation type="submission" date="2021-01" db="EMBL/GenBank/DDBJ databases">
        <title>Whole genome shotgun sequence of Virgisporangium aurantiacum NBRC 16421.</title>
        <authorList>
            <person name="Komaki H."/>
            <person name="Tamura T."/>
        </authorList>
    </citation>
    <scope>NUCLEOTIDE SEQUENCE</scope>
    <source>
        <strain evidence="1">NBRC 16421</strain>
    </source>
</reference>
<name>A0A8J3YZ52_9ACTN</name>
<dbReference type="EMBL" id="BOPG01000012">
    <property type="protein sequence ID" value="GIJ54679.1"/>
    <property type="molecule type" value="Genomic_DNA"/>
</dbReference>
<protein>
    <recommendedName>
        <fullName evidence="3">Endonuclease/exonuclease/phosphatase family protein</fullName>
    </recommendedName>
</protein>
<dbReference type="Proteomes" id="UP000612585">
    <property type="component" value="Unassembled WGS sequence"/>
</dbReference>
<evidence type="ECO:0008006" key="3">
    <source>
        <dbReference type="Google" id="ProtNLM"/>
    </source>
</evidence>
<accession>A0A8J3YZ52</accession>
<gene>
    <name evidence="1" type="ORF">Vau01_021950</name>
</gene>
<dbReference type="InterPro" id="IPR036691">
    <property type="entry name" value="Endo/exonu/phosph_ase_sf"/>
</dbReference>
<evidence type="ECO:0000313" key="2">
    <source>
        <dbReference type="Proteomes" id="UP000612585"/>
    </source>
</evidence>
<dbReference type="Gene3D" id="3.60.10.10">
    <property type="entry name" value="Endonuclease/exonuclease/phosphatase"/>
    <property type="match status" value="1"/>
</dbReference>
<organism evidence="1 2">
    <name type="scientific">Virgisporangium aurantiacum</name>
    <dbReference type="NCBI Taxonomy" id="175570"/>
    <lineage>
        <taxon>Bacteria</taxon>
        <taxon>Bacillati</taxon>
        <taxon>Actinomycetota</taxon>
        <taxon>Actinomycetes</taxon>
        <taxon>Micromonosporales</taxon>
        <taxon>Micromonosporaceae</taxon>
        <taxon>Virgisporangium</taxon>
    </lineage>
</organism>
<evidence type="ECO:0000313" key="1">
    <source>
        <dbReference type="EMBL" id="GIJ54679.1"/>
    </source>
</evidence>
<comment type="caution">
    <text evidence="1">The sequence shown here is derived from an EMBL/GenBank/DDBJ whole genome shotgun (WGS) entry which is preliminary data.</text>
</comment>